<feature type="transmembrane region" description="Helical" evidence="1">
    <location>
        <begin position="36"/>
        <end position="56"/>
    </location>
</feature>
<evidence type="ECO:0000256" key="1">
    <source>
        <dbReference type="SAM" id="Phobius"/>
    </source>
</evidence>
<keyword evidence="1" id="KW-1133">Transmembrane helix</keyword>
<keyword evidence="3" id="KW-1185">Reference proteome</keyword>
<sequence>MVINKRLGSYADQESFAAKIPRLMNRDKGMLDLKGILRLGSVMSLALMLAGCGTMIGRMNGASEENYYKGVDGSLHLLGARGGGSSGMPAAVICYFMIVCPVITVVSLPVDAALDTVLLPVDYINTL</sequence>
<keyword evidence="1" id="KW-0472">Membrane</keyword>
<reference evidence="2" key="1">
    <citation type="submission" date="2022-07" db="EMBL/GenBank/DDBJ databases">
        <title>Pseudomonas nunamit sp. nov. an antifungal species isolated from Greenland.</title>
        <authorList>
            <person name="Ntana F."/>
            <person name="Hennessy R.C."/>
            <person name="Zervas A."/>
            <person name="Stougaard P."/>
        </authorList>
    </citation>
    <scope>NUCLEOTIDE SEQUENCE</scope>
    <source>
        <strain evidence="2">In5</strain>
    </source>
</reference>
<dbReference type="EMBL" id="CP101125">
    <property type="protein sequence ID" value="UTO13512.1"/>
    <property type="molecule type" value="Genomic_DNA"/>
</dbReference>
<evidence type="ECO:0000313" key="3">
    <source>
        <dbReference type="Proteomes" id="UP001059607"/>
    </source>
</evidence>
<gene>
    <name evidence="2" type="ORF">NK667_25585</name>
</gene>
<protein>
    <submittedName>
        <fullName evidence="2">YceK/YidQ family lipoprotein</fullName>
    </submittedName>
</protein>
<name>A0ABY5EFG1_9PSED</name>
<dbReference type="Proteomes" id="UP001059607">
    <property type="component" value="Chromosome"/>
</dbReference>
<organism evidence="2 3">
    <name type="scientific">Pseudomonas nunensis</name>
    <dbReference type="NCBI Taxonomy" id="2961896"/>
    <lineage>
        <taxon>Bacteria</taxon>
        <taxon>Pseudomonadati</taxon>
        <taxon>Pseudomonadota</taxon>
        <taxon>Gammaproteobacteria</taxon>
        <taxon>Pseudomonadales</taxon>
        <taxon>Pseudomonadaceae</taxon>
        <taxon>Pseudomonas</taxon>
    </lineage>
</organism>
<feature type="transmembrane region" description="Helical" evidence="1">
    <location>
        <begin position="88"/>
        <end position="110"/>
    </location>
</feature>
<evidence type="ECO:0000313" key="2">
    <source>
        <dbReference type="EMBL" id="UTO13512.1"/>
    </source>
</evidence>
<dbReference type="RefSeq" id="WP_236708642.1">
    <property type="nucleotide sequence ID" value="NZ_CP101125.1"/>
</dbReference>
<accession>A0ABY5EFG1</accession>
<proteinExistence type="predicted"/>
<keyword evidence="2" id="KW-0449">Lipoprotein</keyword>
<keyword evidence="1" id="KW-0812">Transmembrane</keyword>